<protein>
    <recommendedName>
        <fullName evidence="3">Cytochrome C biogenesis protein transmembrane domain-containing protein</fullName>
    </recommendedName>
</protein>
<dbReference type="EMBL" id="FWDM01000002">
    <property type="protein sequence ID" value="SLM09970.1"/>
    <property type="molecule type" value="Genomic_DNA"/>
</dbReference>
<dbReference type="PANTHER" id="PTHR31272:SF9">
    <property type="entry name" value="BLL1027 PROTEIN"/>
    <property type="match status" value="1"/>
</dbReference>
<reference evidence="2" key="1">
    <citation type="submission" date="2017-02" db="EMBL/GenBank/DDBJ databases">
        <authorList>
            <person name="Regsiter A."/>
            <person name="William W."/>
        </authorList>
    </citation>
    <scope>NUCLEOTIDE SEQUENCE</scope>
    <source>
        <strain evidence="2">Bib</strain>
    </source>
</reference>
<evidence type="ECO:0000256" key="1">
    <source>
        <dbReference type="SAM" id="Phobius"/>
    </source>
</evidence>
<feature type="transmembrane region" description="Helical" evidence="1">
    <location>
        <begin position="285"/>
        <end position="310"/>
    </location>
</feature>
<name>A0A3P3XFD9_9SPIR</name>
<feature type="transmembrane region" description="Helical" evidence="1">
    <location>
        <begin position="166"/>
        <end position="184"/>
    </location>
</feature>
<feature type="transmembrane region" description="Helical" evidence="1">
    <location>
        <begin position="363"/>
        <end position="384"/>
    </location>
</feature>
<feature type="transmembrane region" description="Helical" evidence="1">
    <location>
        <begin position="191"/>
        <end position="215"/>
    </location>
</feature>
<evidence type="ECO:0008006" key="3">
    <source>
        <dbReference type="Google" id="ProtNLM"/>
    </source>
</evidence>
<dbReference type="PANTHER" id="PTHR31272">
    <property type="entry name" value="CYTOCHROME C-TYPE BIOGENESIS PROTEIN HI_1454-RELATED"/>
    <property type="match status" value="1"/>
</dbReference>
<dbReference type="AlphaFoldDB" id="A0A3P3XFD9"/>
<keyword evidence="1" id="KW-0812">Transmembrane</keyword>
<organism evidence="2">
    <name type="scientific">uncultured spirochete</name>
    <dbReference type="NCBI Taxonomy" id="156406"/>
    <lineage>
        <taxon>Bacteria</taxon>
        <taxon>Pseudomonadati</taxon>
        <taxon>Spirochaetota</taxon>
        <taxon>Spirochaetia</taxon>
        <taxon>Spirochaetales</taxon>
        <taxon>environmental samples</taxon>
    </lineage>
</organism>
<sequence>MRRQKTSYIIVAGIILFSFHAAPFVSPQNASRPEMQGTYFTETGCNHCDSFLYIQKPRLEETYGIHIALETHDILSTKGYELCVEMLEQRGLKFTVFPVLFIGSNVYRGSNAIEENMPKEIEYFLSHGSYMPTIRQTDQSALAAKNSNAAFAASALPTIFAGLLDGINPCAFSTMLFFLSFMALKRKDQRSLLWVGLAFIVSVFIAYFLIGLGLLGALRKYLSENRFSIYINIFISAIAAIFAVLNVRDAIAASRGRAFDSVLQMPTFFKQLNHRFIRYFNQLPLYILGAAISGFLVSFIELACTGQIYLPTLAYMNQSMRSSKSILLLLMYNLAFILPLSLVFVLFFFGLRHEKIRHWYGSHLALVRLLSAVFFVALAVLVWAS</sequence>
<evidence type="ECO:0000313" key="2">
    <source>
        <dbReference type="EMBL" id="SLM09970.1"/>
    </source>
</evidence>
<feature type="transmembrane region" description="Helical" evidence="1">
    <location>
        <begin position="227"/>
        <end position="247"/>
    </location>
</feature>
<gene>
    <name evidence="2" type="ORF">SPIROBIBN47_100198</name>
</gene>
<accession>A0A3P3XFD9</accession>
<proteinExistence type="predicted"/>
<feature type="transmembrane region" description="Helical" evidence="1">
    <location>
        <begin position="330"/>
        <end position="351"/>
    </location>
</feature>
<keyword evidence="1" id="KW-1133">Transmembrane helix</keyword>
<dbReference type="InterPro" id="IPR051790">
    <property type="entry name" value="Cytochrome_c-biogenesis_DsbD"/>
</dbReference>
<keyword evidence="1" id="KW-0472">Membrane</keyword>